<dbReference type="AlphaFoldDB" id="A0A175RC92"/>
<dbReference type="PATRIC" id="fig|401562.3.peg.726"/>
<dbReference type="PANTHER" id="PTHR11908:SF123">
    <property type="entry name" value="ALDEHYDE OXIDOREDUCTASE MOLYBDENUM-BINDING SUBUNIT PAOC"/>
    <property type="match status" value="1"/>
</dbReference>
<dbReference type="SUPFAM" id="SSF56003">
    <property type="entry name" value="Molybdenum cofactor-binding domain"/>
    <property type="match status" value="1"/>
</dbReference>
<organism evidence="2 3">
    <name type="scientific">Aureimonas ureilytica</name>
    <dbReference type="NCBI Taxonomy" id="401562"/>
    <lineage>
        <taxon>Bacteria</taxon>
        <taxon>Pseudomonadati</taxon>
        <taxon>Pseudomonadota</taxon>
        <taxon>Alphaproteobacteria</taxon>
        <taxon>Hyphomicrobiales</taxon>
        <taxon>Aurantimonadaceae</taxon>
        <taxon>Aureimonas</taxon>
    </lineage>
</organism>
<dbReference type="GO" id="GO:0005506">
    <property type="term" value="F:iron ion binding"/>
    <property type="evidence" value="ECO:0007669"/>
    <property type="project" value="InterPro"/>
</dbReference>
<feature type="domain" description="Aldehyde oxidase/xanthine dehydrogenase a/b hammerhead" evidence="1">
    <location>
        <begin position="39"/>
        <end position="144"/>
    </location>
</feature>
<dbReference type="InterPro" id="IPR016208">
    <property type="entry name" value="Ald_Oxase/xanthine_DH-like"/>
</dbReference>
<dbReference type="Pfam" id="PF02738">
    <property type="entry name" value="MoCoBD_1"/>
    <property type="match status" value="1"/>
</dbReference>
<comment type="caution">
    <text evidence="2">The sequence shown here is derived from an EMBL/GenBank/DDBJ whole genome shotgun (WGS) entry which is preliminary data.</text>
</comment>
<dbReference type="GO" id="GO:0016491">
    <property type="term" value="F:oxidoreductase activity"/>
    <property type="evidence" value="ECO:0007669"/>
    <property type="project" value="InterPro"/>
</dbReference>
<dbReference type="Pfam" id="PF01315">
    <property type="entry name" value="Ald_Xan_dh_C"/>
    <property type="match status" value="1"/>
</dbReference>
<evidence type="ECO:0000313" key="3">
    <source>
        <dbReference type="Proteomes" id="UP000078272"/>
    </source>
</evidence>
<dbReference type="Gene3D" id="3.90.1170.50">
    <property type="entry name" value="Aldehyde oxidase/xanthine dehydrogenase, a/b hammerhead"/>
    <property type="match status" value="1"/>
</dbReference>
<dbReference type="eggNOG" id="COG1529">
    <property type="taxonomic scope" value="Bacteria"/>
</dbReference>
<dbReference type="InterPro" id="IPR036856">
    <property type="entry name" value="Ald_Oxase/Xan_DH_a/b_sf"/>
</dbReference>
<dbReference type="STRING" id="401562.NS365_13190"/>
<dbReference type="Gene3D" id="3.30.365.10">
    <property type="entry name" value="Aldehyde oxidase/xanthine dehydrogenase, molybdopterin binding domain"/>
    <property type="match status" value="4"/>
</dbReference>
<proteinExistence type="predicted"/>
<accession>A0A175RC92</accession>
<dbReference type="SUPFAM" id="SSF54665">
    <property type="entry name" value="CO dehydrogenase molybdoprotein N-domain-like"/>
    <property type="match status" value="1"/>
</dbReference>
<dbReference type="InterPro" id="IPR000674">
    <property type="entry name" value="Ald_Oxase/Xan_DH_a/b"/>
</dbReference>
<evidence type="ECO:0000313" key="2">
    <source>
        <dbReference type="EMBL" id="KTQ96568.1"/>
    </source>
</evidence>
<sequence>MDTFNLKMNEPVGETRLDAGVQNVIGKGIDRFEGPLKVTGRARYAYENMTGPEVAYGFVVTAGTGAGRIKRVDTMAALAKAGVLDVIYEDDGPRASADPNDNMPAAIKGEVVHYGQPICLVVATSFEIARDAARLVEVEFEPVEGVYDLEAEKENAYEPPKGSGAMPSTVKRGDFDKAFAEAEVQFDVTYTTPSQSHSAMEPHSAVADWKDGELTLYGCYQLVSTNVSQLAKALGISASKVHMINRYIGGGFGGKLGIGPESVFASMASRKLGRPVKVMLTRQQVYQATSRRSDTIQRVRLGTDKSGRIQAIAHDTITSNSRGDEFFEPAGISTVFLYAGENRQVTHRKVNLNLLLSSSMRAPGEAVGMLALENAMDEMAEQLGLDPIEFRKRNEPEVDPQDGLPFSSRMLVECMDEGARRFGWAKRSAKPGTRREGEWLIGMGMAAASRKNMLQQASARVTLLGSGHASVETDMTDIGTGTYTILQQIAAEMLGLPHENVEVSLGDSRLPQAPGSGGSWGANSSGSAVYTACEGIVEALAKKLGVKAEDMTLKDGTVISGNRQTPLSQVLSDGPIVMTGNFKPGKTSQNTHQASYGAHFCEVGVNAVTGEVRVRRLLTVGSAGRILNEKTATSQCYGGQIFGIGTALTEELVVDVRNGLLVNHDLAEYHVPVNADVPQLEVVLMPERDHAASPLAGKGIGELAICGVGAAVTNAIYNACGVRVRDYPMTLDKILAGLPTNGHRIAAE</sequence>
<dbReference type="InterPro" id="IPR008274">
    <property type="entry name" value="AldOxase/xan_DH_MoCoBD1"/>
</dbReference>
<name>A0A175RC92_9HYPH</name>
<dbReference type="RefSeq" id="WP_058634391.1">
    <property type="nucleotide sequence ID" value="NZ_LDPZ01000014.1"/>
</dbReference>
<dbReference type="OrthoDB" id="8428274at2"/>
<dbReference type="Pfam" id="PF20256">
    <property type="entry name" value="MoCoBD_2"/>
    <property type="match status" value="1"/>
</dbReference>
<dbReference type="InterPro" id="IPR046867">
    <property type="entry name" value="AldOxase/xan_DH_MoCoBD2"/>
</dbReference>
<reference evidence="2 3" key="1">
    <citation type="journal article" date="2016" name="Front. Microbiol.">
        <title>Genomic Resource of Rice Seed Associated Bacteria.</title>
        <authorList>
            <person name="Midha S."/>
            <person name="Bansal K."/>
            <person name="Sharma S."/>
            <person name="Kumar N."/>
            <person name="Patil P.P."/>
            <person name="Chaudhry V."/>
            <person name="Patil P.B."/>
        </authorList>
    </citation>
    <scope>NUCLEOTIDE SEQUENCE [LARGE SCALE GENOMIC DNA]</scope>
    <source>
        <strain evidence="2 3">NS226</strain>
    </source>
</reference>
<evidence type="ECO:0000259" key="1">
    <source>
        <dbReference type="SMART" id="SM01008"/>
    </source>
</evidence>
<dbReference type="InterPro" id="IPR037165">
    <property type="entry name" value="AldOxase/xan_DH_Mopterin-bd_sf"/>
</dbReference>
<gene>
    <name evidence="2" type="ORF">NS226_07115</name>
</gene>
<protein>
    <submittedName>
        <fullName evidence="2">Xanthine dehydrogenase</fullName>
    </submittedName>
</protein>
<dbReference type="SMART" id="SM01008">
    <property type="entry name" value="Ald_Xan_dh_C"/>
    <property type="match status" value="1"/>
</dbReference>
<dbReference type="Proteomes" id="UP000078272">
    <property type="component" value="Unassembled WGS sequence"/>
</dbReference>
<dbReference type="PANTHER" id="PTHR11908">
    <property type="entry name" value="XANTHINE DEHYDROGENASE"/>
    <property type="match status" value="1"/>
</dbReference>
<dbReference type="EMBL" id="LDPZ01000014">
    <property type="protein sequence ID" value="KTQ96568.1"/>
    <property type="molecule type" value="Genomic_DNA"/>
</dbReference>